<evidence type="ECO:0000259" key="4">
    <source>
        <dbReference type="PROSITE" id="PS50041"/>
    </source>
</evidence>
<dbReference type="PROSITE" id="PS00615">
    <property type="entry name" value="C_TYPE_LECTIN_1"/>
    <property type="match status" value="4"/>
</dbReference>
<dbReference type="CDD" id="cd00037">
    <property type="entry name" value="CLECT"/>
    <property type="match status" value="6"/>
</dbReference>
<evidence type="ECO:0000313" key="6">
    <source>
        <dbReference type="Proteomes" id="UP001634394"/>
    </source>
</evidence>
<keyword evidence="6" id="KW-1185">Reference proteome</keyword>
<evidence type="ECO:0000256" key="2">
    <source>
        <dbReference type="ARBA" id="ARBA00023157"/>
    </source>
</evidence>
<evidence type="ECO:0000313" key="5">
    <source>
        <dbReference type="EMBL" id="KAL3836968.1"/>
    </source>
</evidence>
<dbReference type="SMART" id="SM00034">
    <property type="entry name" value="CLECT"/>
    <property type="match status" value="10"/>
</dbReference>
<feature type="compositionally biased region" description="Low complexity" evidence="3">
    <location>
        <begin position="1521"/>
        <end position="1554"/>
    </location>
</feature>
<dbReference type="CDD" id="cd03590">
    <property type="entry name" value="CLECT_DC-SIGN_like"/>
    <property type="match status" value="1"/>
</dbReference>
<name>A0ABD3TKY3_SINWO</name>
<feature type="domain" description="C-type lectin" evidence="4">
    <location>
        <begin position="1151"/>
        <end position="1222"/>
    </location>
</feature>
<keyword evidence="2" id="KW-1015">Disulfide bond</keyword>
<accession>A0ABD3TKY3</accession>
<evidence type="ECO:0000256" key="3">
    <source>
        <dbReference type="SAM" id="MobiDB-lite"/>
    </source>
</evidence>
<feature type="compositionally biased region" description="Polar residues" evidence="3">
    <location>
        <begin position="1496"/>
        <end position="1520"/>
    </location>
</feature>
<keyword evidence="1" id="KW-0430">Lectin</keyword>
<dbReference type="Proteomes" id="UP001634394">
    <property type="component" value="Unassembled WGS sequence"/>
</dbReference>
<feature type="domain" description="C-type lectin" evidence="4">
    <location>
        <begin position="703"/>
        <end position="821"/>
    </location>
</feature>
<feature type="domain" description="C-type lectin" evidence="4">
    <location>
        <begin position="1365"/>
        <end position="1486"/>
    </location>
</feature>
<dbReference type="EMBL" id="JBJQND010000018">
    <property type="protein sequence ID" value="KAL3836968.1"/>
    <property type="molecule type" value="Genomic_DNA"/>
</dbReference>
<feature type="compositionally biased region" description="Polar residues" evidence="3">
    <location>
        <begin position="1555"/>
        <end position="1566"/>
    </location>
</feature>
<feature type="domain" description="C-type lectin" evidence="4">
    <location>
        <begin position="1001"/>
        <end position="1121"/>
    </location>
</feature>
<dbReference type="Pfam" id="PF00059">
    <property type="entry name" value="Lectin_C"/>
    <property type="match status" value="9"/>
</dbReference>
<evidence type="ECO:0000256" key="1">
    <source>
        <dbReference type="ARBA" id="ARBA00022734"/>
    </source>
</evidence>
<protein>
    <recommendedName>
        <fullName evidence="4">C-type lectin domain-containing protein</fullName>
    </recommendedName>
</protein>
<dbReference type="InterPro" id="IPR016186">
    <property type="entry name" value="C-type_lectin-like/link_sf"/>
</dbReference>
<dbReference type="PROSITE" id="PS50041">
    <property type="entry name" value="C_TYPE_LECTIN_2"/>
    <property type="match status" value="11"/>
</dbReference>
<organism evidence="5 6">
    <name type="scientific">Sinanodonta woodiana</name>
    <name type="common">Chinese pond mussel</name>
    <name type="synonym">Anodonta woodiana</name>
    <dbReference type="NCBI Taxonomy" id="1069815"/>
    <lineage>
        <taxon>Eukaryota</taxon>
        <taxon>Metazoa</taxon>
        <taxon>Spiralia</taxon>
        <taxon>Lophotrochozoa</taxon>
        <taxon>Mollusca</taxon>
        <taxon>Bivalvia</taxon>
        <taxon>Autobranchia</taxon>
        <taxon>Heteroconchia</taxon>
        <taxon>Palaeoheterodonta</taxon>
        <taxon>Unionida</taxon>
        <taxon>Unionoidea</taxon>
        <taxon>Unionidae</taxon>
        <taxon>Unioninae</taxon>
        <taxon>Sinanodonta</taxon>
    </lineage>
</organism>
<feature type="domain" description="C-type lectin" evidence="4">
    <location>
        <begin position="14"/>
        <end position="100"/>
    </location>
</feature>
<sequence>LSQRCPFGWYDRPGSGNCYLITNKLMRTWDDAKTFCLGMQGSLLNYDDVQERAFVSQMIAFLRIHYFPTHHEWWIGLRKDPNSNNLVWTDGKVADAAVLYHCIFIFFFIFFPQASPLLCDTDSGWENINGMCYKYYSLHRTWDDAKGDCNRDNAMLISVKNFQQETILQNYLESRKTDIWIGLHTYVQAQGGYSWTWQDGSMFSEAQYGAMDFQENDQTRNHTCIAANTTRPPPNIWQATDCALRATFVCQKAEGVCALGWLQHQSTCYEINNDRKLSWRQAVDFCAKQGASLVTIQRYHCYNGQDNGVWFTPNGTVSQGKTYFVPNIRNNQGVQDCVTIFTDDEQGKWQLSNCSVPLAFMCQIPEGVTPIPIPTLSHQIYHEKQIATVANNVAMSAKCGQFWIEDVVTAHCYQLIDNPVTWFTASRDCISRGGQLACVGSLEEQTFITNHLTGFKSPGLWIGANSLNVRSGFQWIDGNGFAFLNWAPGEPNNVNNNEHCGEMITGGPQRSKWNDINCETQRGYICEKTWGTTTTTVTHAQPPSGQVYGCPNDQMAYGDSCYLFKQVVGTWNDALSYCRQNGLELASIHDENEQNFVYSQLQAGTGLDYMNQYWVGLNDMQIQMTFQWTDNSPVSYTNWRTGEPNNWNSRREDCVTIYQTDGTWNDEKCDDPRNGFVCKTKQTVMPTTMAAPTGCSIPGSKPYGYYCYVVISTRTNNHADAESFCRLQGTGGGLAEIGDSHQQAFLASQLSGRTGKYWIGLKDRSSNGTYTWESGNSLTYTAWNFNHTGNERSTCVSMSSSKPVGVWLNIPCTTQNYFICQTLRQGFSTLPHSTISMPSMASCPSDWRDNQGYCYKGFTNIKLSWFDANNYCRNLGAELVSLHSRQEENFAFTYFMFGFSYTGSYWIGFNDFDQEHGHRWSDGSLVDYTNWNRGEPNDATGDDDCVEYNVNMRNWNDNNCYIAKGFVCKIKKGKQIRTTTAPPVSPTPLVMCGARSDWTYFNGCCYWFSPKYGIGSKLSWYQARTHCMQDGADLVVIHSERENGFIINMLTMKADTNSWIGFEAVHQGSFSWVDGSPVDYVKWMTNEPNNAYGAEKCVSLLNFNGYWNDDDCNDDRGFICKKPNGTTMARTVPPTPITQGGCPPNYTPMYNTFLITLIQSYDFGFWIGFNDLNHDGRYGWQDNSEVTLTNWDRGQPSGYSFYLAGRVRNVYPTSGSPQSICKQGYTMYGSSCFRVNKTPLTWNNAQATCAGDGGNLASLLSVYESAYVDVITSDISTPIWIGLSDSKVPGTYSWADGWPLRYTKWAKDEPTMGTNDGCVAMQGSNWNDTMCDIAYPSLCKTSYFQPPSTTPLSGGYCGDKSWNLFGDNCYMIVANQSVSWPYANYLCSRRGMVLASIHSYEENLFILNMLDNMLGTVPTNVWIGFNKGMSGYLEWTDGTSVTYIDWADGQPSDLANKNQEDCVELQFSSGKWNDDRCIQNKGYVCMVHKIIPSSTSGKIASTSYAPTSSANPTSVSSRWYSSASPTSVSSSRSSTASSTSSSSGSSIGPILSTLTPSGTSQQSVSLTRTPPTAGFPPPTALHQVQVTFVSSSCVPYTIYNTYKMKYLLFNEIIMY</sequence>
<feature type="domain" description="C-type lectin" evidence="4">
    <location>
        <begin position="264"/>
        <end position="363"/>
    </location>
</feature>
<dbReference type="GO" id="GO:0030246">
    <property type="term" value="F:carbohydrate binding"/>
    <property type="evidence" value="ECO:0007669"/>
    <property type="project" value="UniProtKB-KW"/>
</dbReference>
<dbReference type="InterPro" id="IPR018378">
    <property type="entry name" value="C-type_lectin_CS"/>
</dbReference>
<dbReference type="InterPro" id="IPR050111">
    <property type="entry name" value="C-type_lectin/snaclec_domain"/>
</dbReference>
<feature type="domain" description="C-type lectin" evidence="4">
    <location>
        <begin position="1228"/>
        <end position="1340"/>
    </location>
</feature>
<reference evidence="5 6" key="1">
    <citation type="submission" date="2024-11" db="EMBL/GenBank/DDBJ databases">
        <title>Chromosome-level genome assembly of the freshwater bivalve Anodonta woodiana.</title>
        <authorList>
            <person name="Chen X."/>
        </authorList>
    </citation>
    <scope>NUCLEOTIDE SEQUENCE [LARGE SCALE GENOMIC DNA]</scope>
    <source>
        <strain evidence="5">MN2024</strain>
        <tissue evidence="5">Gills</tissue>
    </source>
</reference>
<gene>
    <name evidence="5" type="ORF">ACJMK2_022370</name>
</gene>
<feature type="region of interest" description="Disordered" evidence="3">
    <location>
        <begin position="1496"/>
        <end position="1576"/>
    </location>
</feature>
<dbReference type="Gene3D" id="3.10.100.10">
    <property type="entry name" value="Mannose-Binding Protein A, subunit A"/>
    <property type="match status" value="12"/>
</dbReference>
<dbReference type="PANTHER" id="PTHR22803">
    <property type="entry name" value="MANNOSE, PHOSPHOLIPASE, LECTIN RECEPTOR RELATED"/>
    <property type="match status" value="1"/>
</dbReference>
<dbReference type="InterPro" id="IPR001304">
    <property type="entry name" value="C-type_lectin-like"/>
</dbReference>
<feature type="domain" description="C-type lectin" evidence="4">
    <location>
        <begin position="850"/>
        <end position="969"/>
    </location>
</feature>
<dbReference type="InterPro" id="IPR033989">
    <property type="entry name" value="CD209-like_CTLD"/>
</dbReference>
<dbReference type="SUPFAM" id="SSF56436">
    <property type="entry name" value="C-type lectin-like"/>
    <property type="match status" value="11"/>
</dbReference>
<comment type="caution">
    <text evidence="5">The sequence shown here is derived from an EMBL/GenBank/DDBJ whole genome shotgun (WGS) entry which is preliminary data.</text>
</comment>
<feature type="domain" description="C-type lectin" evidence="4">
    <location>
        <begin position="557"/>
        <end position="670"/>
    </location>
</feature>
<feature type="non-terminal residue" evidence="5">
    <location>
        <position position="1"/>
    </location>
</feature>
<feature type="domain" description="C-type lectin" evidence="4">
    <location>
        <begin position="408"/>
        <end position="527"/>
    </location>
</feature>
<dbReference type="InterPro" id="IPR016187">
    <property type="entry name" value="CTDL_fold"/>
</dbReference>
<feature type="domain" description="C-type lectin" evidence="4">
    <location>
        <begin position="128"/>
        <end position="251"/>
    </location>
</feature>
<proteinExistence type="predicted"/>